<dbReference type="AlphaFoldDB" id="A0A8S4C3X8"/>
<dbReference type="EMBL" id="CAJVAF010000291">
    <property type="protein sequence ID" value="CAG7592764.1"/>
    <property type="molecule type" value="Genomic_DNA"/>
</dbReference>
<protein>
    <submittedName>
        <fullName evidence="2">Uncharacterized protein</fullName>
    </submittedName>
</protein>
<sequence length="66" mass="7662">MNKEALVLLMDSKRAFFYKQALNKKITKLDYELKAKPVRTDQSSMKSLGRSFKRHGTTKAYNRAAH</sequence>
<evidence type="ECO:0000256" key="1">
    <source>
        <dbReference type="SAM" id="MobiDB-lite"/>
    </source>
</evidence>
<reference evidence="2" key="1">
    <citation type="submission" date="2021-06" db="EMBL/GenBank/DDBJ databases">
        <authorList>
            <person name="Nardi T."/>
            <person name="Nardi T."/>
        </authorList>
    </citation>
    <scope>NUCLEOTIDE SEQUENCE</scope>
</reference>
<dbReference type="Proteomes" id="UP000837675">
    <property type="component" value="Unassembled WGS sequence"/>
</dbReference>
<organism evidence="2 3">
    <name type="scientific">Hyalomma marginatum</name>
    <dbReference type="NCBI Taxonomy" id="34627"/>
    <lineage>
        <taxon>Eukaryota</taxon>
        <taxon>Metazoa</taxon>
        <taxon>Ecdysozoa</taxon>
        <taxon>Arthropoda</taxon>
        <taxon>Chelicerata</taxon>
        <taxon>Arachnida</taxon>
        <taxon>Acari</taxon>
        <taxon>Parasitiformes</taxon>
        <taxon>Ixodida</taxon>
        <taxon>Ixodoidea</taxon>
        <taxon>Ixodidae</taxon>
        <taxon>Hyalomminae</taxon>
        <taxon>Hyalomma</taxon>
    </lineage>
</organism>
<keyword evidence="3" id="KW-1185">Reference proteome</keyword>
<feature type="region of interest" description="Disordered" evidence="1">
    <location>
        <begin position="40"/>
        <end position="66"/>
    </location>
</feature>
<gene>
    <name evidence="2" type="ORF">MHYMCMPASI_00610</name>
</gene>
<evidence type="ECO:0000313" key="3">
    <source>
        <dbReference type="Proteomes" id="UP000837675"/>
    </source>
</evidence>
<comment type="caution">
    <text evidence="2">The sequence shown here is derived from an EMBL/GenBank/DDBJ whole genome shotgun (WGS) entry which is preliminary data.</text>
</comment>
<evidence type="ECO:0000313" key="2">
    <source>
        <dbReference type="EMBL" id="CAG7592764.1"/>
    </source>
</evidence>
<proteinExistence type="predicted"/>
<name>A0A8S4C3X8_9ACAR</name>
<accession>A0A8S4C3X8</accession>